<evidence type="ECO:0000259" key="7">
    <source>
        <dbReference type="Pfam" id="PF09079"/>
    </source>
</evidence>
<dbReference type="GO" id="GO:0046872">
    <property type="term" value="F:metal ion binding"/>
    <property type="evidence" value="ECO:0007669"/>
    <property type="project" value="UniProtKB-KW"/>
</dbReference>
<evidence type="ECO:0000256" key="3">
    <source>
        <dbReference type="ARBA" id="ARBA00022723"/>
    </source>
</evidence>
<keyword evidence="2 6" id="KW-0235">DNA replication</keyword>
<dbReference type="PANTHER" id="PTHR10763:SF23">
    <property type="entry name" value="ORIGIN RECOGNITION COMPLEX SUBUNIT 1"/>
    <property type="match status" value="1"/>
</dbReference>
<dbReference type="InterPro" id="IPR050311">
    <property type="entry name" value="ORC1/CDC6"/>
</dbReference>
<feature type="domain" description="Cdc6 C-terminal" evidence="7">
    <location>
        <begin position="74"/>
        <end position="159"/>
    </location>
</feature>
<dbReference type="GO" id="GO:0006270">
    <property type="term" value="P:DNA replication initiation"/>
    <property type="evidence" value="ECO:0007669"/>
    <property type="project" value="TreeGrafter"/>
</dbReference>
<comment type="subcellular location">
    <subcellularLocation>
        <location evidence="1 6">Nucleus</location>
    </subcellularLocation>
</comment>
<comment type="subunit">
    <text evidence="6">Component of the origin recognition complex (ORC) composed of at least ORC1, ORC2, ORC3, ORC4, ORC5 and ORC6. ORC is regulated in a cell-cycle and development dependent manner. It is sequentially assembled at the exit from anaphase of mitosis and disassembled as cells enter S phase. Binds unmodified and methylated histone H3.</text>
</comment>
<keyword evidence="9" id="KW-1185">Reference proteome</keyword>
<evidence type="ECO:0000256" key="6">
    <source>
        <dbReference type="RuleBase" id="RU365058"/>
    </source>
</evidence>
<dbReference type="GO" id="GO:0003688">
    <property type="term" value="F:DNA replication origin binding"/>
    <property type="evidence" value="ECO:0007669"/>
    <property type="project" value="TreeGrafter"/>
</dbReference>
<comment type="similarity">
    <text evidence="6">Belongs to the ORC1 family.</text>
</comment>
<evidence type="ECO:0000313" key="9">
    <source>
        <dbReference type="Proteomes" id="UP000236333"/>
    </source>
</evidence>
<keyword evidence="5 6" id="KW-0539">Nucleus</keyword>
<dbReference type="Gene3D" id="1.10.8.60">
    <property type="match status" value="1"/>
</dbReference>
<gene>
    <name evidence="8" type="ORF">TSOC_002818</name>
</gene>
<keyword evidence="6" id="KW-0067">ATP-binding</keyword>
<reference evidence="8 9" key="1">
    <citation type="journal article" date="2017" name="Mol. Biol. Evol.">
        <title>The 4-celled Tetrabaena socialis nuclear genome reveals the essential components for genetic control of cell number at the origin of multicellularity in the volvocine lineage.</title>
        <authorList>
            <person name="Featherston J."/>
            <person name="Arakaki Y."/>
            <person name="Hanschen E.R."/>
            <person name="Ferris P.J."/>
            <person name="Michod R.E."/>
            <person name="Olson B.J.S.C."/>
            <person name="Nozaki H."/>
            <person name="Durand P.M."/>
        </authorList>
    </citation>
    <scope>NUCLEOTIDE SEQUENCE [LARGE SCALE GENOMIC DNA]</scope>
    <source>
        <strain evidence="8 9">NIES-571</strain>
    </source>
</reference>
<protein>
    <recommendedName>
        <fullName evidence="6">Origin recognition complex subunit 1</fullName>
    </recommendedName>
</protein>
<keyword evidence="6" id="KW-0547">Nucleotide-binding</keyword>
<feature type="non-terminal residue" evidence="8">
    <location>
        <position position="1"/>
    </location>
</feature>
<organism evidence="8 9">
    <name type="scientific">Tetrabaena socialis</name>
    <dbReference type="NCBI Taxonomy" id="47790"/>
    <lineage>
        <taxon>Eukaryota</taxon>
        <taxon>Viridiplantae</taxon>
        <taxon>Chlorophyta</taxon>
        <taxon>core chlorophytes</taxon>
        <taxon>Chlorophyceae</taxon>
        <taxon>CS clade</taxon>
        <taxon>Chlamydomonadales</taxon>
        <taxon>Tetrabaenaceae</taxon>
        <taxon>Tetrabaena</taxon>
    </lineage>
</organism>
<keyword evidence="3" id="KW-0479">Metal-binding</keyword>
<dbReference type="GO" id="GO:0005524">
    <property type="term" value="F:ATP binding"/>
    <property type="evidence" value="ECO:0007669"/>
    <property type="project" value="UniProtKB-KW"/>
</dbReference>
<dbReference type="AlphaFoldDB" id="A0A2J8AD60"/>
<proteinExistence type="inferred from homology"/>
<dbReference type="GO" id="GO:0005664">
    <property type="term" value="C:nuclear origin of replication recognition complex"/>
    <property type="evidence" value="ECO:0007669"/>
    <property type="project" value="TreeGrafter"/>
</dbReference>
<evidence type="ECO:0000313" key="8">
    <source>
        <dbReference type="EMBL" id="PNH10447.1"/>
    </source>
</evidence>
<keyword evidence="4 6" id="KW-0238">DNA-binding</keyword>
<dbReference type="OrthoDB" id="1926878at2759"/>
<evidence type="ECO:0000256" key="1">
    <source>
        <dbReference type="ARBA" id="ARBA00004123"/>
    </source>
</evidence>
<evidence type="ECO:0000256" key="4">
    <source>
        <dbReference type="ARBA" id="ARBA00023125"/>
    </source>
</evidence>
<evidence type="ECO:0000256" key="2">
    <source>
        <dbReference type="ARBA" id="ARBA00022705"/>
    </source>
</evidence>
<dbReference type="GO" id="GO:0033314">
    <property type="term" value="P:mitotic DNA replication checkpoint signaling"/>
    <property type="evidence" value="ECO:0007669"/>
    <property type="project" value="TreeGrafter"/>
</dbReference>
<dbReference type="Pfam" id="PF09079">
    <property type="entry name" value="WHD_Cdc6"/>
    <property type="match status" value="1"/>
</dbReference>
<dbReference type="InterPro" id="IPR015163">
    <property type="entry name" value="Cdc6_C"/>
</dbReference>
<sequence>VASTTGDVRRALELLRRATEITEAELAASARQQGQAQQPGGAKALINVVGSKQANFAIREMYGSVHMSLLRSAGAYQKLVLVALLVEMRAQNKPEVTVAALHHRLNSHVALLMGAAALPLARVVEAAAALGAQRLVVAEAAWQGPGMRVALNVPQDDVVALLREDPSLALVQSCLA</sequence>
<name>A0A2J8AD60_9CHLO</name>
<evidence type="ECO:0000256" key="5">
    <source>
        <dbReference type="ARBA" id="ARBA00023242"/>
    </source>
</evidence>
<dbReference type="PANTHER" id="PTHR10763">
    <property type="entry name" value="CELL DIVISION CONTROL PROTEIN 6-RELATED"/>
    <property type="match status" value="1"/>
</dbReference>
<comment type="function">
    <text evidence="6">Component of the origin recognition complex (ORC) that binds origins of replication. DNA-binding is ATP-dependent, however specific DNA sequences that define origins of replication have not been identified so far. ORC is required to assemble the pre-replication complex necessary to initiate DNA replication.</text>
</comment>
<dbReference type="Proteomes" id="UP000236333">
    <property type="component" value="Unassembled WGS sequence"/>
</dbReference>
<dbReference type="EMBL" id="PGGS01000056">
    <property type="protein sequence ID" value="PNH10447.1"/>
    <property type="molecule type" value="Genomic_DNA"/>
</dbReference>
<comment type="caution">
    <text evidence="8">The sequence shown here is derived from an EMBL/GenBank/DDBJ whole genome shotgun (WGS) entry which is preliminary data.</text>
</comment>
<accession>A0A2J8AD60</accession>